<gene>
    <name evidence="2" type="ORF">EZI54_21210</name>
</gene>
<proteinExistence type="predicted"/>
<evidence type="ECO:0000313" key="2">
    <source>
        <dbReference type="EMBL" id="TBW48514.1"/>
    </source>
</evidence>
<name>A0ABY1ZEI1_9GAMM</name>
<dbReference type="EMBL" id="SJDL01000048">
    <property type="protein sequence ID" value="TBW48514.1"/>
    <property type="molecule type" value="Genomic_DNA"/>
</dbReference>
<sequence length="157" mass="16765">MYVYSSLKVGDLLYRVKGIVEHAGVYLGAGRVLHIRPGGPAVAVPFSDYSEGKSVSVRRLPLPARVKEGFEKRLAEVIQNSASYRLFSNNCEHVAYYLTVGERISPQLQAALGIGLAGGLLLSQGKLSNFMVAAGVAGVGALLLSNANRQCEFVIEA</sequence>
<feature type="domain" description="LRAT" evidence="1">
    <location>
        <begin position="12"/>
        <end position="107"/>
    </location>
</feature>
<evidence type="ECO:0000313" key="3">
    <source>
        <dbReference type="Proteomes" id="UP000313645"/>
    </source>
</evidence>
<reference evidence="2 3" key="1">
    <citation type="submission" date="2019-02" db="EMBL/GenBank/DDBJ databases">
        <title>Marinobacter halodurans sp. nov., a marine bacterium isolated from sea tidal flat.</title>
        <authorList>
            <person name="Yoo Y."/>
            <person name="Lee D.W."/>
            <person name="Kim B.S."/>
            <person name="Kim J.-J."/>
        </authorList>
    </citation>
    <scope>NUCLEOTIDE SEQUENCE [LARGE SCALE GENOMIC DNA]</scope>
    <source>
        <strain evidence="2 3">YJ-S3-2</strain>
    </source>
</reference>
<organism evidence="2 3">
    <name type="scientific">Marinobacter halodurans</name>
    <dbReference type="NCBI Taxonomy" id="2528979"/>
    <lineage>
        <taxon>Bacteria</taxon>
        <taxon>Pseudomonadati</taxon>
        <taxon>Pseudomonadota</taxon>
        <taxon>Gammaproteobacteria</taxon>
        <taxon>Pseudomonadales</taxon>
        <taxon>Marinobacteraceae</taxon>
        <taxon>Marinobacter</taxon>
    </lineage>
</organism>
<protein>
    <recommendedName>
        <fullName evidence="1">LRAT domain-containing protein</fullName>
    </recommendedName>
</protein>
<dbReference type="RefSeq" id="WP_131483889.1">
    <property type="nucleotide sequence ID" value="NZ_SJDL01000048.1"/>
</dbReference>
<dbReference type="PROSITE" id="PS51934">
    <property type="entry name" value="LRAT"/>
    <property type="match status" value="1"/>
</dbReference>
<dbReference type="Proteomes" id="UP000313645">
    <property type="component" value="Unassembled WGS sequence"/>
</dbReference>
<accession>A0ABY1ZEI1</accession>
<keyword evidence="3" id="KW-1185">Reference proteome</keyword>
<comment type="caution">
    <text evidence="2">The sequence shown here is derived from an EMBL/GenBank/DDBJ whole genome shotgun (WGS) entry which is preliminary data.</text>
</comment>
<dbReference type="InterPro" id="IPR007053">
    <property type="entry name" value="LRAT_dom"/>
</dbReference>
<evidence type="ECO:0000259" key="1">
    <source>
        <dbReference type="PROSITE" id="PS51934"/>
    </source>
</evidence>
<dbReference type="Gene3D" id="3.90.1720.10">
    <property type="entry name" value="endopeptidase domain like (from Nostoc punctiforme)"/>
    <property type="match status" value="1"/>
</dbReference>